<accession>A0A9X2WXJ6</accession>
<dbReference type="Gene3D" id="1.10.260.40">
    <property type="entry name" value="lambda repressor-like DNA-binding domains"/>
    <property type="match status" value="1"/>
</dbReference>
<dbReference type="SUPFAM" id="SSF47413">
    <property type="entry name" value="lambda repressor-like DNA-binding domains"/>
    <property type="match status" value="1"/>
</dbReference>
<evidence type="ECO:0000259" key="1">
    <source>
        <dbReference type="PROSITE" id="PS50943"/>
    </source>
</evidence>
<comment type="caution">
    <text evidence="2">The sequence shown here is derived from an EMBL/GenBank/DDBJ whole genome shotgun (WGS) entry which is preliminary data.</text>
</comment>
<gene>
    <name evidence="2" type="ORF">NE536_17865</name>
</gene>
<dbReference type="CDD" id="cd00093">
    <property type="entry name" value="HTH_XRE"/>
    <property type="match status" value="1"/>
</dbReference>
<dbReference type="InterPro" id="IPR010982">
    <property type="entry name" value="Lambda_DNA-bd_dom_sf"/>
</dbReference>
<dbReference type="RefSeq" id="WP_220592831.1">
    <property type="nucleotide sequence ID" value="NZ_JAMTCC010000036.1"/>
</dbReference>
<protein>
    <submittedName>
        <fullName evidence="2">Helix-turn-helix domain-containing protein</fullName>
    </submittedName>
</protein>
<dbReference type="Proteomes" id="UP001155604">
    <property type="component" value="Unassembled WGS sequence"/>
</dbReference>
<dbReference type="SMART" id="SM00530">
    <property type="entry name" value="HTH_XRE"/>
    <property type="match status" value="1"/>
</dbReference>
<dbReference type="AlphaFoldDB" id="A0A9X2WXJ6"/>
<keyword evidence="3" id="KW-1185">Reference proteome</keyword>
<dbReference type="Pfam" id="PF01381">
    <property type="entry name" value="HTH_3"/>
    <property type="match status" value="1"/>
</dbReference>
<dbReference type="EMBL" id="JAMTCC010000036">
    <property type="protein sequence ID" value="MCT7947228.1"/>
    <property type="molecule type" value="Genomic_DNA"/>
</dbReference>
<dbReference type="PROSITE" id="PS50943">
    <property type="entry name" value="HTH_CROC1"/>
    <property type="match status" value="1"/>
</dbReference>
<sequence>MANRAADVLKIGRRLRGMTQDEVAEIYGISRNTYQRWENGRTTAPYDDVTSICLDVFKLSIEKINEVANGL</sequence>
<dbReference type="InterPro" id="IPR001387">
    <property type="entry name" value="Cro/C1-type_HTH"/>
</dbReference>
<evidence type="ECO:0000313" key="3">
    <source>
        <dbReference type="Proteomes" id="UP001155604"/>
    </source>
</evidence>
<reference evidence="2" key="1">
    <citation type="journal article" date="2023" name="Int. J. Syst. Evol. Microbiol.">
        <title>&lt;i&gt;Shewanella septentrionalis&lt;/i&gt; sp. nov. and &lt;i&gt;Shewanella holmiensis&lt;/i&gt; sp. nov., isolated from Baltic Sea water and sediments.</title>
        <authorList>
            <person name="Martin-Rodriguez A.J."/>
            <person name="Thorell K."/>
            <person name="Joffre E."/>
            <person name="Jensie-Markopoulos S."/>
            <person name="Moore E.R.B."/>
            <person name="Sjoling A."/>
        </authorList>
    </citation>
    <scope>NUCLEOTIDE SEQUENCE</scope>
    <source>
        <strain evidence="2">SP1W3</strain>
    </source>
</reference>
<organism evidence="2 3">
    <name type="scientific">Shewanella septentrionalis</name>
    <dbReference type="NCBI Taxonomy" id="2952223"/>
    <lineage>
        <taxon>Bacteria</taxon>
        <taxon>Pseudomonadati</taxon>
        <taxon>Pseudomonadota</taxon>
        <taxon>Gammaproteobacteria</taxon>
        <taxon>Alteromonadales</taxon>
        <taxon>Shewanellaceae</taxon>
        <taxon>Shewanella</taxon>
    </lineage>
</organism>
<proteinExistence type="predicted"/>
<feature type="domain" description="HTH cro/C1-type" evidence="1">
    <location>
        <begin position="9"/>
        <end position="64"/>
    </location>
</feature>
<evidence type="ECO:0000313" key="2">
    <source>
        <dbReference type="EMBL" id="MCT7947228.1"/>
    </source>
</evidence>
<dbReference type="GO" id="GO:0003677">
    <property type="term" value="F:DNA binding"/>
    <property type="evidence" value="ECO:0007669"/>
    <property type="project" value="InterPro"/>
</dbReference>
<name>A0A9X2WXJ6_9GAMM</name>